<protein>
    <submittedName>
        <fullName evidence="1">Uncharacterized protein</fullName>
    </submittedName>
</protein>
<dbReference type="AlphaFoldDB" id="A0A7R9D138"/>
<sequence length="130" mass="14651">MGIYVSSAVARRRLITVALLNTNTKNRLMLQSENELWGYQQTSVDLMAPRVYLEELIANDAWDHCKMFPANQAPPSVKPETGEKQRKIVASSGHVKVLGYSTRCSAHLDIPFSRFSFLPSPRVPPPLRQL</sequence>
<evidence type="ECO:0000313" key="1">
    <source>
        <dbReference type="EMBL" id="CAD7405117.1"/>
    </source>
</evidence>
<organism evidence="1">
    <name type="scientific">Timema poppense</name>
    <name type="common">Walking stick</name>
    <dbReference type="NCBI Taxonomy" id="170557"/>
    <lineage>
        <taxon>Eukaryota</taxon>
        <taxon>Metazoa</taxon>
        <taxon>Ecdysozoa</taxon>
        <taxon>Arthropoda</taxon>
        <taxon>Hexapoda</taxon>
        <taxon>Insecta</taxon>
        <taxon>Pterygota</taxon>
        <taxon>Neoptera</taxon>
        <taxon>Polyneoptera</taxon>
        <taxon>Phasmatodea</taxon>
        <taxon>Timematodea</taxon>
        <taxon>Timematoidea</taxon>
        <taxon>Timematidae</taxon>
        <taxon>Timema</taxon>
    </lineage>
</organism>
<reference evidence="1" key="1">
    <citation type="submission" date="2020-11" db="EMBL/GenBank/DDBJ databases">
        <authorList>
            <person name="Tran Van P."/>
        </authorList>
    </citation>
    <scope>NUCLEOTIDE SEQUENCE</scope>
</reference>
<name>A0A7R9D138_TIMPO</name>
<accession>A0A7R9D138</accession>
<gene>
    <name evidence="1" type="ORF">TPSB3V08_LOCUS4819</name>
</gene>
<dbReference type="EMBL" id="OD002402">
    <property type="protein sequence ID" value="CAD7405117.1"/>
    <property type="molecule type" value="Genomic_DNA"/>
</dbReference>
<proteinExistence type="predicted"/>